<feature type="compositionally biased region" description="Low complexity" evidence="2">
    <location>
        <begin position="490"/>
        <end position="505"/>
    </location>
</feature>
<dbReference type="SMART" id="SM00325">
    <property type="entry name" value="RhoGEF"/>
    <property type="match status" value="1"/>
</dbReference>
<dbReference type="Pfam" id="PF00621">
    <property type="entry name" value="RhoGEF"/>
    <property type="match status" value="1"/>
</dbReference>
<dbReference type="InterPro" id="IPR047271">
    <property type="entry name" value="Ephexin-like"/>
</dbReference>
<organism evidence="4">
    <name type="scientific">Schistocephalus solidus</name>
    <name type="common">Tapeworm</name>
    <dbReference type="NCBI Taxonomy" id="70667"/>
    <lineage>
        <taxon>Eukaryota</taxon>
        <taxon>Metazoa</taxon>
        <taxon>Spiralia</taxon>
        <taxon>Lophotrochozoa</taxon>
        <taxon>Platyhelminthes</taxon>
        <taxon>Cestoda</taxon>
        <taxon>Eucestoda</taxon>
        <taxon>Diphyllobothriidea</taxon>
        <taxon>Diphyllobothriidae</taxon>
        <taxon>Schistocephalus</taxon>
    </lineage>
</organism>
<dbReference type="AlphaFoldDB" id="A0A0X3P5N4"/>
<dbReference type="PROSITE" id="PS50010">
    <property type="entry name" value="DH_2"/>
    <property type="match status" value="1"/>
</dbReference>
<dbReference type="Gene3D" id="1.20.900.10">
    <property type="entry name" value="Dbl homology (DH) domain"/>
    <property type="match status" value="2"/>
</dbReference>
<protein>
    <recommendedName>
        <fullName evidence="3">DH domain-containing protein</fullName>
    </recommendedName>
</protein>
<evidence type="ECO:0000256" key="2">
    <source>
        <dbReference type="SAM" id="MobiDB-lite"/>
    </source>
</evidence>
<dbReference type="InterPro" id="IPR035899">
    <property type="entry name" value="DBL_dom_sf"/>
</dbReference>
<reference evidence="4" key="1">
    <citation type="submission" date="2016-01" db="EMBL/GenBank/DDBJ databases">
        <title>Reference transcriptome for the parasite Schistocephalus solidus: insights into the molecular evolution of parasitism.</title>
        <authorList>
            <person name="Hebert F.O."/>
            <person name="Grambauer S."/>
            <person name="Barber I."/>
            <person name="Landry C.R."/>
            <person name="Aubin-Horth N."/>
        </authorList>
    </citation>
    <scope>NUCLEOTIDE SEQUENCE</scope>
</reference>
<keyword evidence="1" id="KW-0175">Coiled coil</keyword>
<dbReference type="Gene3D" id="2.30.29.30">
    <property type="entry name" value="Pleckstrin-homology domain (PH domain)/Phosphotyrosine-binding domain (PTB)"/>
    <property type="match status" value="1"/>
</dbReference>
<dbReference type="InterPro" id="IPR000219">
    <property type="entry name" value="DH_dom"/>
</dbReference>
<feature type="non-terminal residue" evidence="4">
    <location>
        <position position="1"/>
    </location>
</feature>
<evidence type="ECO:0000259" key="3">
    <source>
        <dbReference type="PROSITE" id="PS50010"/>
    </source>
</evidence>
<dbReference type="SUPFAM" id="SSF48065">
    <property type="entry name" value="DBL homology domain (DH-domain)"/>
    <property type="match status" value="1"/>
</dbReference>
<feature type="region of interest" description="Disordered" evidence="2">
    <location>
        <begin position="133"/>
        <end position="160"/>
    </location>
</feature>
<evidence type="ECO:0000313" key="4">
    <source>
        <dbReference type="EMBL" id="JAP47261.1"/>
    </source>
</evidence>
<dbReference type="PANTHER" id="PTHR12845:SF5">
    <property type="entry name" value="EPHEXIN, ISOFORM D"/>
    <property type="match status" value="1"/>
</dbReference>
<feature type="compositionally biased region" description="Polar residues" evidence="2">
    <location>
        <begin position="891"/>
        <end position="903"/>
    </location>
</feature>
<sequence length="1090" mass="118319">PSGKLLQTRTTTTRTTRTTTTVRRVCVVTPKDGAPITLDPTTIAVGNQGPLAICSLPKSGETGGNVAGSPPENLPPDAQLNLFPIPMDKNVPVVRFAQFSDTDAESTPTNVTQFAFMEPQTRTSEIVEIQTDDDQNEVDDRTGEQMGASDKVQKPGVKTTKTIRKRVTTSVATVFTSRHTKVDDKSSPHPLKGRRIFHGEDESGMHESSFFEVDENQRDDENLALMAIRDCERQFAAHLAVMSDRHGEGAKMFKGSESKKVTDPAPGSILSSFSSLLSDLPLYQGYGVIGQHVSKPIENTGNETTPALASIITTQPVDKPLNQLDASMLTKLFEEMTFLPSNFDNFFGGIEAHKKLSIDDKAYDGGAEQHERLTITEVFDSDDAKPSDSEQTPAEEPQKRTSRRSSTTRYQLLKQLGAKTGPCRVAWSEMPEVKSCVNVASMTKHEIQLQEAMFEVITSEASYYRSLQVLINHFYSAPEFDCSRAQTMNPESSSGELETELGPETNASGCPTAASGAETSPTTAASSGLRKSPSKDSSGLRATRTGQASTDIIGITGATGGATGSAATGTVGASTAGLPQKPVLSPTEKHHLFSNVLLVCMASEGFLRDLEARWLEQRPILREVCDLIVKHAGGVHFEPYLTYLRNQNYQISALQRLNQREDFQKVLARLHAHSDVGKNHLDSFLALPMQRLTRLKLLVEVIQKLQHCVLRDAEGSQGTGSTDTMVSGSNTARPQLRITKEQQESVEIALRELKRLLSESENAKQLMDQKARLLMLSNSLEFPETVKRIAISDKALIKEGELKCASFDGKASVLFKKLGRRKPESLYLILFDDILMVTKRKKNDRYLVQDYCARSKIYVTIGSPVDLNTCAATAAKTTQPSGGGGGNSSNHTPSAPSFTSIPRSFTMGAPTKRPKRPAANRDGTTAARYHTASPEVPDALFHTNASSPLAPFGVQTTEQQPAAVVGVTASSSTEASCDDISNCQAYSGSPPLSFGLASKPGSGFSLRRSGSSLSSRSMPVVGGGHINRNLPLLLYVYLGEGQNGTGSELCFAPTESSNFEDWYRALRAKSADFNSMDWSAFKSNERAKDS</sequence>
<feature type="region of interest" description="Disordered" evidence="2">
    <location>
        <begin position="485"/>
        <end position="546"/>
    </location>
</feature>
<name>A0A0X3P5N4_SCHSO</name>
<feature type="region of interest" description="Disordered" evidence="2">
    <location>
        <begin position="876"/>
        <end position="927"/>
    </location>
</feature>
<evidence type="ECO:0000256" key="1">
    <source>
        <dbReference type="SAM" id="Coils"/>
    </source>
</evidence>
<feature type="region of interest" description="Disordered" evidence="2">
    <location>
        <begin position="376"/>
        <end position="409"/>
    </location>
</feature>
<feature type="compositionally biased region" description="Polar residues" evidence="2">
    <location>
        <begin position="517"/>
        <end position="526"/>
    </location>
</feature>
<dbReference type="EMBL" id="GEEE01015964">
    <property type="protein sequence ID" value="JAP47261.1"/>
    <property type="molecule type" value="Transcribed_RNA"/>
</dbReference>
<dbReference type="GO" id="GO:0005085">
    <property type="term" value="F:guanyl-nucleotide exchange factor activity"/>
    <property type="evidence" value="ECO:0007669"/>
    <property type="project" value="InterPro"/>
</dbReference>
<dbReference type="InterPro" id="IPR011993">
    <property type="entry name" value="PH-like_dom_sf"/>
</dbReference>
<proteinExistence type="predicted"/>
<dbReference type="PANTHER" id="PTHR12845">
    <property type="entry name" value="GUANINE NUCLEOTIDE EXCHANGE FACTOR"/>
    <property type="match status" value="1"/>
</dbReference>
<feature type="domain" description="DH" evidence="3">
    <location>
        <begin position="448"/>
        <end position="763"/>
    </location>
</feature>
<feature type="coiled-coil region" evidence="1">
    <location>
        <begin position="736"/>
        <end position="773"/>
    </location>
</feature>
<accession>A0A0X3P5N4</accession>
<gene>
    <name evidence="4" type="ORF">TR125052</name>
</gene>